<comment type="caution">
    <text evidence="2">The sequence shown here is derived from an EMBL/GenBank/DDBJ whole genome shotgun (WGS) entry which is preliminary data.</text>
</comment>
<accession>A0AAW0GR53</accession>
<keyword evidence="3" id="KW-1185">Reference proteome</keyword>
<dbReference type="EMBL" id="JASBNA010000004">
    <property type="protein sequence ID" value="KAK7692703.1"/>
    <property type="molecule type" value="Genomic_DNA"/>
</dbReference>
<feature type="compositionally biased region" description="Acidic residues" evidence="1">
    <location>
        <begin position="90"/>
        <end position="113"/>
    </location>
</feature>
<gene>
    <name evidence="2" type="ORF">QCA50_004336</name>
</gene>
<evidence type="ECO:0000313" key="3">
    <source>
        <dbReference type="Proteomes" id="UP001385951"/>
    </source>
</evidence>
<dbReference type="Proteomes" id="UP001385951">
    <property type="component" value="Unassembled WGS sequence"/>
</dbReference>
<organism evidence="2 3">
    <name type="scientific">Cerrena zonata</name>
    <dbReference type="NCBI Taxonomy" id="2478898"/>
    <lineage>
        <taxon>Eukaryota</taxon>
        <taxon>Fungi</taxon>
        <taxon>Dikarya</taxon>
        <taxon>Basidiomycota</taxon>
        <taxon>Agaricomycotina</taxon>
        <taxon>Agaricomycetes</taxon>
        <taxon>Polyporales</taxon>
        <taxon>Cerrenaceae</taxon>
        <taxon>Cerrena</taxon>
    </lineage>
</organism>
<name>A0AAW0GR53_9APHY</name>
<sequence>MQMPHWKSYNRKFIHIAGWLESHKKISEDEKDLYFWKGIPQNFRDKLEARLLAIYPDHDLENPFKTDSVCKVAKSLLQRNRFDNERTLSEDETDYDSDSESDDEEDEDDSDSD</sequence>
<feature type="region of interest" description="Disordered" evidence="1">
    <location>
        <begin position="83"/>
        <end position="113"/>
    </location>
</feature>
<reference evidence="2 3" key="1">
    <citation type="submission" date="2022-09" db="EMBL/GenBank/DDBJ databases">
        <authorList>
            <person name="Palmer J.M."/>
        </authorList>
    </citation>
    <scope>NUCLEOTIDE SEQUENCE [LARGE SCALE GENOMIC DNA]</scope>
    <source>
        <strain evidence="2 3">DSM 7382</strain>
    </source>
</reference>
<protein>
    <submittedName>
        <fullName evidence="2">Uncharacterized protein</fullName>
    </submittedName>
</protein>
<evidence type="ECO:0000313" key="2">
    <source>
        <dbReference type="EMBL" id="KAK7692703.1"/>
    </source>
</evidence>
<evidence type="ECO:0000256" key="1">
    <source>
        <dbReference type="SAM" id="MobiDB-lite"/>
    </source>
</evidence>
<proteinExistence type="predicted"/>
<dbReference type="AlphaFoldDB" id="A0AAW0GR53"/>